<feature type="chain" id="PRO_5002177359" description="Hydrophobin" evidence="1">
    <location>
        <begin position="21"/>
        <end position="92"/>
    </location>
</feature>
<reference evidence="2 3" key="1">
    <citation type="submission" date="2014-04" db="EMBL/GenBank/DDBJ databases">
        <authorList>
            <consortium name="DOE Joint Genome Institute"/>
            <person name="Kuo A."/>
            <person name="Tarkka M."/>
            <person name="Buscot F."/>
            <person name="Kohler A."/>
            <person name="Nagy L.G."/>
            <person name="Floudas D."/>
            <person name="Copeland A."/>
            <person name="Barry K.W."/>
            <person name="Cichocki N."/>
            <person name="Veneault-Fourrey C."/>
            <person name="LaButti K."/>
            <person name="Lindquist E.A."/>
            <person name="Lipzen A."/>
            <person name="Lundell T."/>
            <person name="Morin E."/>
            <person name="Murat C."/>
            <person name="Sun H."/>
            <person name="Tunlid A."/>
            <person name="Henrissat B."/>
            <person name="Grigoriev I.V."/>
            <person name="Hibbett D.S."/>
            <person name="Martin F."/>
            <person name="Nordberg H.P."/>
            <person name="Cantor M.N."/>
            <person name="Hua S.X."/>
        </authorList>
    </citation>
    <scope>NUCLEOTIDE SEQUENCE [LARGE SCALE GENOMIC DNA]</scope>
    <source>
        <strain evidence="2 3">F 1598</strain>
    </source>
</reference>
<reference evidence="3" key="2">
    <citation type="submission" date="2015-01" db="EMBL/GenBank/DDBJ databases">
        <title>Evolutionary Origins and Diversification of the Mycorrhizal Mutualists.</title>
        <authorList>
            <consortium name="DOE Joint Genome Institute"/>
            <consortium name="Mycorrhizal Genomics Consortium"/>
            <person name="Kohler A."/>
            <person name="Kuo A."/>
            <person name="Nagy L.G."/>
            <person name="Floudas D."/>
            <person name="Copeland A."/>
            <person name="Barry K.W."/>
            <person name="Cichocki N."/>
            <person name="Veneault-Fourrey C."/>
            <person name="LaButti K."/>
            <person name="Lindquist E.A."/>
            <person name="Lipzen A."/>
            <person name="Lundell T."/>
            <person name="Morin E."/>
            <person name="Murat C."/>
            <person name="Riley R."/>
            <person name="Ohm R."/>
            <person name="Sun H."/>
            <person name="Tunlid A."/>
            <person name="Henrissat B."/>
            <person name="Grigoriev I.V."/>
            <person name="Hibbett D.S."/>
            <person name="Martin F."/>
        </authorList>
    </citation>
    <scope>NUCLEOTIDE SEQUENCE [LARGE SCALE GENOMIC DNA]</scope>
    <source>
        <strain evidence="3">F 1598</strain>
    </source>
</reference>
<evidence type="ECO:0000313" key="3">
    <source>
        <dbReference type="Proteomes" id="UP000054166"/>
    </source>
</evidence>
<gene>
    <name evidence="2" type="ORF">PILCRDRAFT_822484</name>
</gene>
<accession>A0A0C3FLH6</accession>
<dbReference type="Pfam" id="PF19373">
    <property type="entry name" value="DUF5948"/>
    <property type="match status" value="1"/>
</dbReference>
<dbReference type="InParanoid" id="A0A0C3FLH6"/>
<evidence type="ECO:0008006" key="4">
    <source>
        <dbReference type="Google" id="ProtNLM"/>
    </source>
</evidence>
<evidence type="ECO:0000256" key="1">
    <source>
        <dbReference type="SAM" id="SignalP"/>
    </source>
</evidence>
<protein>
    <recommendedName>
        <fullName evidence="4">Hydrophobin</fullName>
    </recommendedName>
</protein>
<proteinExistence type="predicted"/>
<keyword evidence="3" id="KW-1185">Reference proteome</keyword>
<dbReference type="EMBL" id="KN833004">
    <property type="protein sequence ID" value="KIM80356.1"/>
    <property type="molecule type" value="Genomic_DNA"/>
</dbReference>
<sequence>MRSIHVIVFISAFFAARTLAVGYSNCKCQVASGLEDTDKTSLCCRLLQVLGVQGTDNKYPGPNNQCVADGAYLSGDDFNECCGYYNRDSFCW</sequence>
<feature type="signal peptide" evidence="1">
    <location>
        <begin position="1"/>
        <end position="20"/>
    </location>
</feature>
<keyword evidence="1" id="KW-0732">Signal</keyword>
<organism evidence="2 3">
    <name type="scientific">Piloderma croceum (strain F 1598)</name>
    <dbReference type="NCBI Taxonomy" id="765440"/>
    <lineage>
        <taxon>Eukaryota</taxon>
        <taxon>Fungi</taxon>
        <taxon>Dikarya</taxon>
        <taxon>Basidiomycota</taxon>
        <taxon>Agaricomycotina</taxon>
        <taxon>Agaricomycetes</taxon>
        <taxon>Agaricomycetidae</taxon>
        <taxon>Atheliales</taxon>
        <taxon>Atheliaceae</taxon>
        <taxon>Piloderma</taxon>
    </lineage>
</organism>
<dbReference type="HOGENOM" id="CLU_168408_0_0_1"/>
<name>A0A0C3FLH6_PILCF</name>
<dbReference type="Proteomes" id="UP000054166">
    <property type="component" value="Unassembled WGS sequence"/>
</dbReference>
<dbReference type="InterPro" id="IPR045992">
    <property type="entry name" value="DUF5948"/>
</dbReference>
<evidence type="ECO:0000313" key="2">
    <source>
        <dbReference type="EMBL" id="KIM80356.1"/>
    </source>
</evidence>
<dbReference type="AlphaFoldDB" id="A0A0C3FLH6"/>